<evidence type="ECO:0000313" key="9">
    <source>
        <dbReference type="Proteomes" id="UP000557717"/>
    </source>
</evidence>
<dbReference type="Pfam" id="PF02836">
    <property type="entry name" value="Glyco_hydro_2_C"/>
    <property type="match status" value="1"/>
</dbReference>
<evidence type="ECO:0000256" key="2">
    <source>
        <dbReference type="ARBA" id="ARBA00022801"/>
    </source>
</evidence>
<evidence type="ECO:0000259" key="7">
    <source>
        <dbReference type="Pfam" id="PF02837"/>
    </source>
</evidence>
<feature type="domain" description="Glycosyl hydrolases family 2 sugar binding" evidence="7">
    <location>
        <begin position="93"/>
        <end position="188"/>
    </location>
</feature>
<feature type="domain" description="Glycoside hydrolase family 2 immunoglobulin-like beta-sandwich" evidence="5">
    <location>
        <begin position="244"/>
        <end position="310"/>
    </location>
</feature>
<proteinExistence type="inferred from homology"/>
<dbReference type="InterPro" id="IPR008979">
    <property type="entry name" value="Galactose-bd-like_sf"/>
</dbReference>
<dbReference type="EMBL" id="JACHFD010000023">
    <property type="protein sequence ID" value="MBB5353296.1"/>
    <property type="molecule type" value="Genomic_DNA"/>
</dbReference>
<dbReference type="SUPFAM" id="SSF49785">
    <property type="entry name" value="Galactose-binding domain-like"/>
    <property type="match status" value="2"/>
</dbReference>
<evidence type="ECO:0000256" key="3">
    <source>
        <dbReference type="ARBA" id="ARBA00023295"/>
    </source>
</evidence>
<keyword evidence="2" id="KW-0378">Hydrolase</keyword>
<dbReference type="GO" id="GO:0004553">
    <property type="term" value="F:hydrolase activity, hydrolyzing O-glycosyl compounds"/>
    <property type="evidence" value="ECO:0007669"/>
    <property type="project" value="InterPro"/>
</dbReference>
<keyword evidence="3" id="KW-0326">Glycosidase</keyword>
<evidence type="ECO:0000259" key="5">
    <source>
        <dbReference type="Pfam" id="PF00703"/>
    </source>
</evidence>
<keyword evidence="9" id="KW-1185">Reference proteome</keyword>
<comment type="caution">
    <text evidence="8">The sequence shown here is derived from an EMBL/GenBank/DDBJ whole genome shotgun (WGS) entry which is preliminary data.</text>
</comment>
<dbReference type="SUPFAM" id="SSF49303">
    <property type="entry name" value="beta-Galactosidase/glucuronidase domain"/>
    <property type="match status" value="1"/>
</dbReference>
<dbReference type="GO" id="GO:0005975">
    <property type="term" value="P:carbohydrate metabolic process"/>
    <property type="evidence" value="ECO:0007669"/>
    <property type="project" value="InterPro"/>
</dbReference>
<dbReference type="Gene3D" id="2.60.40.10">
    <property type="entry name" value="Immunoglobulins"/>
    <property type="match status" value="1"/>
</dbReference>
<dbReference type="InterPro" id="IPR006104">
    <property type="entry name" value="Glyco_hydro_2_N"/>
</dbReference>
<keyword evidence="4" id="KW-0732">Signal</keyword>
<dbReference type="InterPro" id="IPR006102">
    <property type="entry name" value="Ig-like_GH2"/>
</dbReference>
<comment type="similarity">
    <text evidence="1">Belongs to the glycosyl hydrolase 2 family.</text>
</comment>
<sequence length="760" mass="84277">MMKHPECAVSTVLAVSLLGGVATTAAGAEWAPKDPPMITRWAKDVDPSKPLPEYPRPQMTRSSWQNLNGLWDYAILEKGASEATEWEGEILVPYPIESALSGVKKALQPEETLVYHRTFTVPTDWRGQRIVLHFGAVDYRSEVRVNGQSVGRHQGGYDPIDYDITDYLKEGAEQTLEVRVTDPTWTEGQPRGKQTLSPAGIMYTPTSGIWQTVWMEPVGQGGIEDLTIIPDVKGSAVQVKTALWGGASGDVTVQVAGGGSVTGKAGETLTVAVPNPQLWSPESPHLYEMTVEVSREGKKVDEVGSYFGMRSIEKAMVDGVPRLLLNGKPYFMFGPLDQGFWPDGNYTAPTDEALRYDLEVTKQLGFNTTRKHIKVEPARWYYHADQLGLLVWQDMPSVNSYDTPPGGRPKIDREAYATQMEAMIDHLENHPAIVMWIVFNESQGKHDTPELVAKVREWDPHRLVNEDSGYQDHGGPHQGVGDLDDLHPYPAPRAFKTKPGLAFALGEYGGIGLKVGDNNPWQAKGWGYTTTASPRELEDLYAEYAGLIGKFRDEKGLTAAIYTQITDVEIEINGLMTYDRKLKVDPEWIAKANRFEWSGPKFTEVVPTSQKDKTIYRYVFEQPSDDWMQPGADVSAWNEGPGGFGTEDTPGTGGIGTEWKTSDIWVRRTFELPDLSAKELDQLMLVLHHDEEAEVYLNGVLAAKEVEWTTGYSRLPLSEEARAALKPGGKNEVAIHCHQNTGGQFIDFGLGLLDPNRGED</sequence>
<feature type="domain" description="Glycoside hydrolase family 2 catalytic" evidence="6">
    <location>
        <begin position="323"/>
        <end position="466"/>
    </location>
</feature>
<evidence type="ECO:0000313" key="8">
    <source>
        <dbReference type="EMBL" id="MBB5353296.1"/>
    </source>
</evidence>
<accession>A0A840V8B7</accession>
<dbReference type="InterPro" id="IPR017853">
    <property type="entry name" value="GH"/>
</dbReference>
<evidence type="ECO:0000259" key="6">
    <source>
        <dbReference type="Pfam" id="PF02836"/>
    </source>
</evidence>
<dbReference type="PANTHER" id="PTHR42732">
    <property type="entry name" value="BETA-GALACTOSIDASE"/>
    <property type="match status" value="1"/>
</dbReference>
<feature type="chain" id="PRO_5032459111" description="Beta-galactosidase" evidence="4">
    <location>
        <begin position="29"/>
        <end position="760"/>
    </location>
</feature>
<dbReference type="Gene3D" id="2.60.120.260">
    <property type="entry name" value="Galactose-binding domain-like"/>
    <property type="match status" value="2"/>
</dbReference>
<dbReference type="InterPro" id="IPR051913">
    <property type="entry name" value="GH2_Domain-Containing"/>
</dbReference>
<dbReference type="InterPro" id="IPR036156">
    <property type="entry name" value="Beta-gal/glucu_dom_sf"/>
</dbReference>
<evidence type="ECO:0000256" key="1">
    <source>
        <dbReference type="ARBA" id="ARBA00007401"/>
    </source>
</evidence>
<dbReference type="AlphaFoldDB" id="A0A840V8B7"/>
<protein>
    <recommendedName>
        <fullName evidence="10">Beta-galactosidase</fullName>
    </recommendedName>
</protein>
<reference evidence="8 9" key="1">
    <citation type="submission" date="2020-08" db="EMBL/GenBank/DDBJ databases">
        <title>Genomic Encyclopedia of Type Strains, Phase IV (KMG-IV): sequencing the most valuable type-strain genomes for metagenomic binning, comparative biology and taxonomic classification.</title>
        <authorList>
            <person name="Goeker M."/>
        </authorList>
    </citation>
    <scope>NUCLEOTIDE SEQUENCE [LARGE SCALE GENOMIC DNA]</scope>
    <source>
        <strain evidence="8 9">YC6886</strain>
    </source>
</reference>
<dbReference type="InterPro" id="IPR013783">
    <property type="entry name" value="Ig-like_fold"/>
</dbReference>
<dbReference type="Proteomes" id="UP000557717">
    <property type="component" value="Unassembled WGS sequence"/>
</dbReference>
<evidence type="ECO:0000256" key="4">
    <source>
        <dbReference type="SAM" id="SignalP"/>
    </source>
</evidence>
<organism evidence="8 9">
    <name type="scientific">Haloferula luteola</name>
    <dbReference type="NCBI Taxonomy" id="595692"/>
    <lineage>
        <taxon>Bacteria</taxon>
        <taxon>Pseudomonadati</taxon>
        <taxon>Verrucomicrobiota</taxon>
        <taxon>Verrucomicrobiia</taxon>
        <taxon>Verrucomicrobiales</taxon>
        <taxon>Verrucomicrobiaceae</taxon>
        <taxon>Haloferula</taxon>
    </lineage>
</organism>
<dbReference type="Pfam" id="PF02837">
    <property type="entry name" value="Glyco_hydro_2_N"/>
    <property type="match status" value="1"/>
</dbReference>
<evidence type="ECO:0008006" key="10">
    <source>
        <dbReference type="Google" id="ProtNLM"/>
    </source>
</evidence>
<dbReference type="InterPro" id="IPR006103">
    <property type="entry name" value="Glyco_hydro_2_cat"/>
</dbReference>
<dbReference type="Gene3D" id="3.20.20.80">
    <property type="entry name" value="Glycosidases"/>
    <property type="match status" value="1"/>
</dbReference>
<dbReference type="PANTHER" id="PTHR42732:SF2">
    <property type="entry name" value="BETA-MANNOSIDASE"/>
    <property type="match status" value="1"/>
</dbReference>
<gene>
    <name evidence="8" type="ORF">HNR46_003551</name>
</gene>
<dbReference type="RefSeq" id="WP_221285243.1">
    <property type="nucleotide sequence ID" value="NZ_JACHFD010000023.1"/>
</dbReference>
<dbReference type="Pfam" id="PF00703">
    <property type="entry name" value="Glyco_hydro_2"/>
    <property type="match status" value="1"/>
</dbReference>
<dbReference type="SUPFAM" id="SSF51445">
    <property type="entry name" value="(Trans)glycosidases"/>
    <property type="match status" value="1"/>
</dbReference>
<feature type="signal peptide" evidence="4">
    <location>
        <begin position="1"/>
        <end position="28"/>
    </location>
</feature>
<name>A0A840V8B7_9BACT</name>